<comment type="caution">
    <text evidence="2">The sequence shown here is derived from an EMBL/GenBank/DDBJ whole genome shotgun (WGS) entry which is preliminary data.</text>
</comment>
<dbReference type="AlphaFoldDB" id="A0A397I7H0"/>
<organism evidence="2 3">
    <name type="scientific">Diversispora epigaea</name>
    <dbReference type="NCBI Taxonomy" id="1348612"/>
    <lineage>
        <taxon>Eukaryota</taxon>
        <taxon>Fungi</taxon>
        <taxon>Fungi incertae sedis</taxon>
        <taxon>Mucoromycota</taxon>
        <taxon>Glomeromycotina</taxon>
        <taxon>Glomeromycetes</taxon>
        <taxon>Diversisporales</taxon>
        <taxon>Diversisporaceae</taxon>
        <taxon>Diversispora</taxon>
    </lineage>
</organism>
<dbReference type="SUPFAM" id="SSF56815">
    <property type="entry name" value="Sec1/munc18-like (SM) proteins"/>
    <property type="match status" value="1"/>
</dbReference>
<evidence type="ECO:0000313" key="2">
    <source>
        <dbReference type="EMBL" id="RHZ69314.1"/>
    </source>
</evidence>
<sequence length="648" mass="73283">MSSSTKNASLRDQQIEAIVTMLNLNSKPEPPTMTTIDSLDNLMVPTLNSDTVWKVLIFDEFGRDIISSVLKVADLRENGITVHMLLKSDRHSITDVPAIYFVEPTSENIQKISEDLAKNLYESYYINFLTAITRPLLEELATSTISNNTSNLISQLYDQYLNFIVSEPNLFSLNQSNIYYSLNDPTAAETTIEQVIDRTVSSLFSVLVTMGVIPIIRCPKGNAAEMIAQKLDSRLRDHILNSRNNLFTDTSATLNFQRPVLIILDRNIDLVPMLSHSWTYQALIHDVLDMRLNRISIETEEMGRKIKKSYDLDSKDFFWDKNAASPFPQVAEEIDVELNRYKTDAAEITKLSGVNSLDDVDQADFSQNTQYLKSAITALPELTARKQTLDMHMNIATSLLQGIKERQLDNFFQMEESITRQSKSTILDAIRDPEKKSPEDKLRFFIIYYLSMDEITKEDMAEYEEALRSSGCDLAALNYVKKVHEFTKMTVMSTPVSQSSGFGQSSQLFQGFSSIGNKLTDRLKEGGLGGGFENLISGVKNLLPTRKDLTVTKIVESIMEPTTSSTNETDDYLYFDPKMARSSTVNKQARNRISFQEGIVFVVGGGNYIEYQNLQEYAQRQAEKKKIIYGSTQILNTHSFLQELAKLG</sequence>
<comment type="similarity">
    <text evidence="1">Belongs to the STXBP/unc-18/SEC1 family.</text>
</comment>
<dbReference type="InterPro" id="IPR027482">
    <property type="entry name" value="Sec1-like_dom2"/>
</dbReference>
<gene>
    <name evidence="2" type="ORF">Glove_284g107</name>
</gene>
<evidence type="ECO:0000256" key="1">
    <source>
        <dbReference type="ARBA" id="ARBA00009884"/>
    </source>
</evidence>
<dbReference type="InterPro" id="IPR043127">
    <property type="entry name" value="Sec-1-like_dom3a"/>
</dbReference>
<protein>
    <recommendedName>
        <fullName evidence="4">Sec1-like protein</fullName>
    </recommendedName>
</protein>
<proteinExistence type="inferred from homology"/>
<keyword evidence="3" id="KW-1185">Reference proteome</keyword>
<dbReference type="Pfam" id="PF00995">
    <property type="entry name" value="Sec1"/>
    <property type="match status" value="1"/>
</dbReference>
<dbReference type="STRING" id="1348612.A0A397I7H0"/>
<dbReference type="PANTHER" id="PTHR11679">
    <property type="entry name" value="VESICLE PROTEIN SORTING-ASSOCIATED"/>
    <property type="match status" value="1"/>
</dbReference>
<name>A0A397I7H0_9GLOM</name>
<evidence type="ECO:0000313" key="3">
    <source>
        <dbReference type="Proteomes" id="UP000266861"/>
    </source>
</evidence>
<dbReference type="OrthoDB" id="10251230at2759"/>
<dbReference type="InterPro" id="IPR043154">
    <property type="entry name" value="Sec-1-like_dom1"/>
</dbReference>
<dbReference type="Gene3D" id="3.40.50.2060">
    <property type="match status" value="1"/>
</dbReference>
<dbReference type="PIRSF" id="PIRSF005715">
    <property type="entry name" value="VPS45_Sec1"/>
    <property type="match status" value="1"/>
</dbReference>
<dbReference type="Gene3D" id="3.90.830.10">
    <property type="entry name" value="Syntaxin Binding Protein 1, Chain A, domain 2"/>
    <property type="match status" value="1"/>
</dbReference>
<evidence type="ECO:0008006" key="4">
    <source>
        <dbReference type="Google" id="ProtNLM"/>
    </source>
</evidence>
<reference evidence="2 3" key="1">
    <citation type="submission" date="2018-08" db="EMBL/GenBank/DDBJ databases">
        <title>Genome and evolution of the arbuscular mycorrhizal fungus Diversispora epigaea (formerly Glomus versiforme) and its bacterial endosymbionts.</title>
        <authorList>
            <person name="Sun X."/>
            <person name="Fei Z."/>
            <person name="Harrison M."/>
        </authorList>
    </citation>
    <scope>NUCLEOTIDE SEQUENCE [LARGE SCALE GENOMIC DNA]</scope>
    <source>
        <strain evidence="2 3">IT104</strain>
    </source>
</reference>
<dbReference type="Proteomes" id="UP000266861">
    <property type="component" value="Unassembled WGS sequence"/>
</dbReference>
<dbReference type="EMBL" id="PQFF01000260">
    <property type="protein sequence ID" value="RHZ69314.1"/>
    <property type="molecule type" value="Genomic_DNA"/>
</dbReference>
<dbReference type="InterPro" id="IPR036045">
    <property type="entry name" value="Sec1-like_sf"/>
</dbReference>
<accession>A0A397I7H0</accession>
<dbReference type="InterPro" id="IPR001619">
    <property type="entry name" value="Sec1-like"/>
</dbReference>
<dbReference type="Gene3D" id="3.40.50.1910">
    <property type="match status" value="1"/>
</dbReference>
<dbReference type="Gene3D" id="1.25.40.60">
    <property type="match status" value="1"/>
</dbReference>
<dbReference type="GO" id="GO:0016192">
    <property type="term" value="P:vesicle-mediated transport"/>
    <property type="evidence" value="ECO:0007669"/>
    <property type="project" value="InterPro"/>
</dbReference>